<dbReference type="STRING" id="765257.A0A0C9YFW6"/>
<dbReference type="Proteomes" id="UP000054018">
    <property type="component" value="Unassembled WGS sequence"/>
</dbReference>
<dbReference type="OrthoDB" id="3208495at2759"/>
<dbReference type="EMBL" id="KN833890">
    <property type="protein sequence ID" value="KIK15446.1"/>
    <property type="molecule type" value="Genomic_DNA"/>
</dbReference>
<sequence>MSEMVLSIGTVKINVHHRFLTDIIKSAFEDPVASNFHMTPFEEYWKKSDKHTVKVYSEVYSSPDMLQAYQEVHSLLHEPGDDLEHVIASLMLWLDVTQLANFRDASLWPIYLYFGNQSKYIRGHPAASACHHVAYIPTLPDDFQDMYTAFYGKALTGEVYTHCKHELMHTVWELLLDEKFMDAYKIGIVVRCGDGIMRQIFPWLFSYSADYPEK</sequence>
<gene>
    <name evidence="1" type="ORF">PISMIDRAFT_16501</name>
</gene>
<dbReference type="Pfam" id="PF18759">
    <property type="entry name" value="Plavaka"/>
    <property type="match status" value="1"/>
</dbReference>
<accession>A0A0C9YFW6</accession>
<protein>
    <submittedName>
        <fullName evidence="1">Uncharacterized protein</fullName>
    </submittedName>
</protein>
<dbReference type="HOGENOM" id="CLU_002498_2_1_1"/>
<name>A0A0C9YFW6_9AGAM</name>
<organism evidence="1 2">
    <name type="scientific">Pisolithus microcarpus 441</name>
    <dbReference type="NCBI Taxonomy" id="765257"/>
    <lineage>
        <taxon>Eukaryota</taxon>
        <taxon>Fungi</taxon>
        <taxon>Dikarya</taxon>
        <taxon>Basidiomycota</taxon>
        <taxon>Agaricomycotina</taxon>
        <taxon>Agaricomycetes</taxon>
        <taxon>Agaricomycetidae</taxon>
        <taxon>Boletales</taxon>
        <taxon>Sclerodermatineae</taxon>
        <taxon>Pisolithaceae</taxon>
        <taxon>Pisolithus</taxon>
    </lineage>
</organism>
<dbReference type="AlphaFoldDB" id="A0A0C9YFW6"/>
<reference evidence="2" key="2">
    <citation type="submission" date="2015-01" db="EMBL/GenBank/DDBJ databases">
        <title>Evolutionary Origins and Diversification of the Mycorrhizal Mutualists.</title>
        <authorList>
            <consortium name="DOE Joint Genome Institute"/>
            <consortium name="Mycorrhizal Genomics Consortium"/>
            <person name="Kohler A."/>
            <person name="Kuo A."/>
            <person name="Nagy L.G."/>
            <person name="Floudas D."/>
            <person name="Copeland A."/>
            <person name="Barry K.W."/>
            <person name="Cichocki N."/>
            <person name="Veneault-Fourrey C."/>
            <person name="LaButti K."/>
            <person name="Lindquist E.A."/>
            <person name="Lipzen A."/>
            <person name="Lundell T."/>
            <person name="Morin E."/>
            <person name="Murat C."/>
            <person name="Riley R."/>
            <person name="Ohm R."/>
            <person name="Sun H."/>
            <person name="Tunlid A."/>
            <person name="Henrissat B."/>
            <person name="Grigoriev I.V."/>
            <person name="Hibbett D.S."/>
            <person name="Martin F."/>
        </authorList>
    </citation>
    <scope>NUCLEOTIDE SEQUENCE [LARGE SCALE GENOMIC DNA]</scope>
    <source>
        <strain evidence="2">441</strain>
    </source>
</reference>
<keyword evidence="2" id="KW-1185">Reference proteome</keyword>
<evidence type="ECO:0000313" key="1">
    <source>
        <dbReference type="EMBL" id="KIK15446.1"/>
    </source>
</evidence>
<proteinExistence type="predicted"/>
<evidence type="ECO:0000313" key="2">
    <source>
        <dbReference type="Proteomes" id="UP000054018"/>
    </source>
</evidence>
<dbReference type="InterPro" id="IPR041078">
    <property type="entry name" value="Plavaka"/>
</dbReference>
<reference evidence="1 2" key="1">
    <citation type="submission" date="2014-04" db="EMBL/GenBank/DDBJ databases">
        <authorList>
            <consortium name="DOE Joint Genome Institute"/>
            <person name="Kuo A."/>
            <person name="Kohler A."/>
            <person name="Costa M.D."/>
            <person name="Nagy L.G."/>
            <person name="Floudas D."/>
            <person name="Copeland A."/>
            <person name="Barry K.W."/>
            <person name="Cichocki N."/>
            <person name="Veneault-Fourrey C."/>
            <person name="LaButti K."/>
            <person name="Lindquist E.A."/>
            <person name="Lipzen A."/>
            <person name="Lundell T."/>
            <person name="Morin E."/>
            <person name="Murat C."/>
            <person name="Sun H."/>
            <person name="Tunlid A."/>
            <person name="Henrissat B."/>
            <person name="Grigoriev I.V."/>
            <person name="Hibbett D.S."/>
            <person name="Martin F."/>
            <person name="Nordberg H.P."/>
            <person name="Cantor M.N."/>
            <person name="Hua S.X."/>
        </authorList>
    </citation>
    <scope>NUCLEOTIDE SEQUENCE [LARGE SCALE GENOMIC DNA]</scope>
    <source>
        <strain evidence="1 2">441</strain>
    </source>
</reference>